<keyword evidence="1" id="KW-0812">Transmembrane</keyword>
<gene>
    <name evidence="2" type="ordered locus">PCC7424_4098</name>
</gene>
<proteinExistence type="predicted"/>
<keyword evidence="1" id="KW-1133">Transmembrane helix</keyword>
<dbReference type="KEGG" id="cyc:PCC7424_4098"/>
<dbReference type="HOGENOM" id="CLU_1748753_0_0_3"/>
<dbReference type="OrthoDB" id="424753at2"/>
<evidence type="ECO:0008006" key="4">
    <source>
        <dbReference type="Google" id="ProtNLM"/>
    </source>
</evidence>
<dbReference type="AlphaFoldDB" id="B7KL99"/>
<dbReference type="Proteomes" id="UP000002384">
    <property type="component" value="Chromosome"/>
</dbReference>
<feature type="transmembrane region" description="Helical" evidence="1">
    <location>
        <begin position="15"/>
        <end position="36"/>
    </location>
</feature>
<organism evidence="2 3">
    <name type="scientific">Gloeothece citriformis (strain PCC 7424)</name>
    <name type="common">Cyanothece sp. (strain PCC 7424)</name>
    <dbReference type="NCBI Taxonomy" id="65393"/>
    <lineage>
        <taxon>Bacteria</taxon>
        <taxon>Bacillati</taxon>
        <taxon>Cyanobacteriota</taxon>
        <taxon>Cyanophyceae</taxon>
        <taxon>Oscillatoriophycideae</taxon>
        <taxon>Chroococcales</taxon>
        <taxon>Aphanothecaceae</taxon>
        <taxon>Gloeothece</taxon>
        <taxon>Gloeothece citriformis</taxon>
    </lineage>
</organism>
<reference evidence="3" key="1">
    <citation type="journal article" date="2011" name="MBio">
        <title>Novel metabolic attributes of the genus Cyanothece, comprising a group of unicellular nitrogen-fixing Cyanobacteria.</title>
        <authorList>
            <person name="Bandyopadhyay A."/>
            <person name="Elvitigala T."/>
            <person name="Welsh E."/>
            <person name="Stockel J."/>
            <person name="Liberton M."/>
            <person name="Min H."/>
            <person name="Sherman L.A."/>
            <person name="Pakrasi H.B."/>
        </authorList>
    </citation>
    <scope>NUCLEOTIDE SEQUENCE [LARGE SCALE GENOMIC DNA]</scope>
    <source>
        <strain evidence="3">PCC 7424</strain>
    </source>
</reference>
<keyword evidence="1" id="KW-0472">Membrane</keyword>
<protein>
    <recommendedName>
        <fullName evidence="4">Biopolymer transport protein ExbD/TolR</fullName>
    </recommendedName>
</protein>
<keyword evidence="3" id="KW-1185">Reference proteome</keyword>
<accession>B7KL99</accession>
<dbReference type="RefSeq" id="WP_015956056.1">
    <property type="nucleotide sequence ID" value="NC_011729.1"/>
</dbReference>
<evidence type="ECO:0000313" key="2">
    <source>
        <dbReference type="EMBL" id="ACK72471.1"/>
    </source>
</evidence>
<dbReference type="eggNOG" id="ENOG50316GF">
    <property type="taxonomic scope" value="Bacteria"/>
</dbReference>
<name>B7KL99_GLOC7</name>
<evidence type="ECO:0000313" key="3">
    <source>
        <dbReference type="Proteomes" id="UP000002384"/>
    </source>
</evidence>
<dbReference type="EMBL" id="CP001291">
    <property type="protein sequence ID" value="ACK72471.1"/>
    <property type="molecule type" value="Genomic_DNA"/>
</dbReference>
<evidence type="ECO:0000256" key="1">
    <source>
        <dbReference type="SAM" id="Phobius"/>
    </source>
</evidence>
<dbReference type="STRING" id="65393.PCC7424_4098"/>
<sequence length="153" mass="17380">MRRRVIYRPAAEVELFPFLSILACTIGTLILLIIVLTTQIFSDQNAVTIIAETEGGKNLKKSPRYLECKADGVVIYPGEKFVAKADLYRPSSPFNQLLEQIKKNKNNQYLIVVIRPDGLPMFQEIREVIEKQGIDLGYEPVEQGIKLKLEESK</sequence>